<sequence length="63" mass="7035">TSFKVSKETNHCNSYCVHEALVRAEDALIHITSAGKQSSSPAFDLRIGGDPRFSLVYTYRPFD</sequence>
<dbReference type="EMBL" id="BARU01035177">
    <property type="protein sequence ID" value="GAH72060.1"/>
    <property type="molecule type" value="Genomic_DNA"/>
</dbReference>
<accession>X1IS40</accession>
<protein>
    <submittedName>
        <fullName evidence="1">Uncharacterized protein</fullName>
    </submittedName>
</protein>
<feature type="non-terminal residue" evidence="1">
    <location>
        <position position="1"/>
    </location>
</feature>
<gene>
    <name evidence="1" type="ORF">S03H2_55102</name>
</gene>
<comment type="caution">
    <text evidence="1">The sequence shown here is derived from an EMBL/GenBank/DDBJ whole genome shotgun (WGS) entry which is preliminary data.</text>
</comment>
<organism evidence="1">
    <name type="scientific">marine sediment metagenome</name>
    <dbReference type="NCBI Taxonomy" id="412755"/>
    <lineage>
        <taxon>unclassified sequences</taxon>
        <taxon>metagenomes</taxon>
        <taxon>ecological metagenomes</taxon>
    </lineage>
</organism>
<evidence type="ECO:0000313" key="1">
    <source>
        <dbReference type="EMBL" id="GAH72060.1"/>
    </source>
</evidence>
<name>X1IS40_9ZZZZ</name>
<reference evidence="1" key="1">
    <citation type="journal article" date="2014" name="Front. Microbiol.">
        <title>High frequency of phylogenetically diverse reductive dehalogenase-homologous genes in deep subseafloor sedimentary metagenomes.</title>
        <authorList>
            <person name="Kawai M."/>
            <person name="Futagami T."/>
            <person name="Toyoda A."/>
            <person name="Takaki Y."/>
            <person name="Nishi S."/>
            <person name="Hori S."/>
            <person name="Arai W."/>
            <person name="Tsubouchi T."/>
            <person name="Morono Y."/>
            <person name="Uchiyama I."/>
            <person name="Ito T."/>
            <person name="Fujiyama A."/>
            <person name="Inagaki F."/>
            <person name="Takami H."/>
        </authorList>
    </citation>
    <scope>NUCLEOTIDE SEQUENCE</scope>
    <source>
        <strain evidence="1">Expedition CK06-06</strain>
    </source>
</reference>
<dbReference type="AlphaFoldDB" id="X1IS40"/>
<proteinExistence type="predicted"/>